<feature type="region of interest" description="Disordered" evidence="1">
    <location>
        <begin position="75"/>
        <end position="107"/>
    </location>
</feature>
<dbReference type="EMBL" id="JAULSN010000009">
    <property type="protein sequence ID" value="KAK3364729.1"/>
    <property type="molecule type" value="Genomic_DNA"/>
</dbReference>
<reference evidence="2" key="2">
    <citation type="submission" date="2023-06" db="EMBL/GenBank/DDBJ databases">
        <authorList>
            <consortium name="Lawrence Berkeley National Laboratory"/>
            <person name="Haridas S."/>
            <person name="Hensen N."/>
            <person name="Bonometti L."/>
            <person name="Westerberg I."/>
            <person name="Brannstrom I.O."/>
            <person name="Guillou S."/>
            <person name="Cros-Aarteil S."/>
            <person name="Calhoun S."/>
            <person name="Kuo A."/>
            <person name="Mondo S."/>
            <person name="Pangilinan J."/>
            <person name="Riley R."/>
            <person name="Labutti K."/>
            <person name="Andreopoulos B."/>
            <person name="Lipzen A."/>
            <person name="Chen C."/>
            <person name="Yanf M."/>
            <person name="Daum C."/>
            <person name="Ng V."/>
            <person name="Clum A."/>
            <person name="Steindorff A."/>
            <person name="Ohm R."/>
            <person name="Martin F."/>
            <person name="Silar P."/>
            <person name="Natvig D."/>
            <person name="Lalanne C."/>
            <person name="Gautier V."/>
            <person name="Ament-Velasquez S.L."/>
            <person name="Kruys A."/>
            <person name="Hutchinson M.I."/>
            <person name="Powell A.J."/>
            <person name="Barry K."/>
            <person name="Miller A.N."/>
            <person name="Grigoriev I.V."/>
            <person name="Debuchy R."/>
            <person name="Gladieux P."/>
            <person name="Thoren M.H."/>
            <person name="Johannesson H."/>
        </authorList>
    </citation>
    <scope>NUCLEOTIDE SEQUENCE</scope>
    <source>
        <strain evidence="2">CBS 958.72</strain>
    </source>
</reference>
<feature type="non-terminal residue" evidence="2">
    <location>
        <position position="107"/>
    </location>
</feature>
<keyword evidence="3" id="KW-1185">Reference proteome</keyword>
<comment type="caution">
    <text evidence="2">The sequence shown here is derived from an EMBL/GenBank/DDBJ whole genome shotgun (WGS) entry which is preliminary data.</text>
</comment>
<name>A0AAE0JUT1_9PEZI</name>
<dbReference type="AlphaFoldDB" id="A0AAE0JUT1"/>
<sequence>MRPFTVRGARTGASSLVFSMSLRSLLSSCCRLTPSHCEAFRRMDGFKPLARPVEVAAGVDVAAGVCVGAGVTGSVDNGAVDRGARGSGANAVEPRGLPRRRVTRSNS</sequence>
<protein>
    <submittedName>
        <fullName evidence="2">Uncharacterized protein</fullName>
    </submittedName>
</protein>
<reference evidence="2" key="1">
    <citation type="journal article" date="2023" name="Mol. Phylogenet. Evol.">
        <title>Genome-scale phylogeny and comparative genomics of the fungal order Sordariales.</title>
        <authorList>
            <person name="Hensen N."/>
            <person name="Bonometti L."/>
            <person name="Westerberg I."/>
            <person name="Brannstrom I.O."/>
            <person name="Guillou S."/>
            <person name="Cros-Aarteil S."/>
            <person name="Calhoun S."/>
            <person name="Haridas S."/>
            <person name="Kuo A."/>
            <person name="Mondo S."/>
            <person name="Pangilinan J."/>
            <person name="Riley R."/>
            <person name="LaButti K."/>
            <person name="Andreopoulos B."/>
            <person name="Lipzen A."/>
            <person name="Chen C."/>
            <person name="Yan M."/>
            <person name="Daum C."/>
            <person name="Ng V."/>
            <person name="Clum A."/>
            <person name="Steindorff A."/>
            <person name="Ohm R.A."/>
            <person name="Martin F."/>
            <person name="Silar P."/>
            <person name="Natvig D.O."/>
            <person name="Lalanne C."/>
            <person name="Gautier V."/>
            <person name="Ament-Velasquez S.L."/>
            <person name="Kruys A."/>
            <person name="Hutchinson M.I."/>
            <person name="Powell A.J."/>
            <person name="Barry K."/>
            <person name="Miller A.N."/>
            <person name="Grigoriev I.V."/>
            <person name="Debuchy R."/>
            <person name="Gladieux P."/>
            <person name="Hiltunen Thoren M."/>
            <person name="Johannesson H."/>
        </authorList>
    </citation>
    <scope>NUCLEOTIDE SEQUENCE</scope>
    <source>
        <strain evidence="2">CBS 958.72</strain>
    </source>
</reference>
<evidence type="ECO:0000313" key="3">
    <source>
        <dbReference type="Proteomes" id="UP001287356"/>
    </source>
</evidence>
<gene>
    <name evidence="2" type="ORF">B0T24DRAFT_638520</name>
</gene>
<feature type="compositionally biased region" description="Basic residues" evidence="1">
    <location>
        <begin position="97"/>
        <end position="107"/>
    </location>
</feature>
<dbReference type="Proteomes" id="UP001287356">
    <property type="component" value="Unassembled WGS sequence"/>
</dbReference>
<evidence type="ECO:0000256" key="1">
    <source>
        <dbReference type="SAM" id="MobiDB-lite"/>
    </source>
</evidence>
<evidence type="ECO:0000313" key="2">
    <source>
        <dbReference type="EMBL" id="KAK3364729.1"/>
    </source>
</evidence>
<proteinExistence type="predicted"/>
<organism evidence="2 3">
    <name type="scientific">Lasiosphaeria ovina</name>
    <dbReference type="NCBI Taxonomy" id="92902"/>
    <lineage>
        <taxon>Eukaryota</taxon>
        <taxon>Fungi</taxon>
        <taxon>Dikarya</taxon>
        <taxon>Ascomycota</taxon>
        <taxon>Pezizomycotina</taxon>
        <taxon>Sordariomycetes</taxon>
        <taxon>Sordariomycetidae</taxon>
        <taxon>Sordariales</taxon>
        <taxon>Lasiosphaeriaceae</taxon>
        <taxon>Lasiosphaeria</taxon>
    </lineage>
</organism>
<accession>A0AAE0JUT1</accession>